<keyword evidence="6" id="KW-0964">Secreted</keyword>
<dbReference type="Pfam" id="PF03797">
    <property type="entry name" value="Autotransporter"/>
    <property type="match status" value="1"/>
</dbReference>
<feature type="chain" id="PRO_5002525154" evidence="11">
    <location>
        <begin position="27"/>
        <end position="918"/>
    </location>
</feature>
<keyword evidence="8 11" id="KW-0732">Signal</keyword>
<keyword evidence="5" id="KW-0134">Cell wall</keyword>
<evidence type="ECO:0000256" key="2">
    <source>
        <dbReference type="ARBA" id="ARBA00004416"/>
    </source>
</evidence>
<dbReference type="Pfam" id="PF02415">
    <property type="entry name" value="Chlam_PMP"/>
    <property type="match status" value="4"/>
</dbReference>
<comment type="subcellular location">
    <subcellularLocation>
        <location evidence="2">Cell outer membrane</location>
        <topology evidence="2">Peripheral membrane protein</topology>
        <orientation evidence="2">Extracellular side</orientation>
    </subcellularLocation>
    <subcellularLocation>
        <location evidence="1">Secreted</location>
        <location evidence="1">Cell wall</location>
    </subcellularLocation>
</comment>
<dbReference type="Gene3D" id="2.40.128.130">
    <property type="entry name" value="Autotransporter beta-domain"/>
    <property type="match status" value="1"/>
</dbReference>
<evidence type="ECO:0000256" key="7">
    <source>
        <dbReference type="ARBA" id="ARBA00022692"/>
    </source>
</evidence>
<keyword evidence="7" id="KW-0812">Transmembrane</keyword>
<dbReference type="SUPFAM" id="SSF51126">
    <property type="entry name" value="Pectin lyase-like"/>
    <property type="match status" value="1"/>
</dbReference>
<evidence type="ECO:0000256" key="8">
    <source>
        <dbReference type="ARBA" id="ARBA00022729"/>
    </source>
</evidence>
<evidence type="ECO:0000256" key="3">
    <source>
        <dbReference type="ARBA" id="ARBA00007542"/>
    </source>
</evidence>
<keyword evidence="10" id="KW-0998">Cell outer membrane</keyword>
<evidence type="ECO:0000256" key="1">
    <source>
        <dbReference type="ARBA" id="ARBA00004191"/>
    </source>
</evidence>
<dbReference type="InterPro" id="IPR005546">
    <property type="entry name" value="Autotransporte_beta"/>
</dbReference>
<dbReference type="AlphaFoldDB" id="A0A0F7WXG4"/>
<dbReference type="InterPro" id="IPR011427">
    <property type="entry name" value="Polymorphic_membr_middle"/>
</dbReference>
<dbReference type="Pfam" id="PF07548">
    <property type="entry name" value="ChlamPMP_M"/>
    <property type="match status" value="1"/>
</dbReference>
<dbReference type="SUPFAM" id="SSF103515">
    <property type="entry name" value="Autotransporter"/>
    <property type="match status" value="1"/>
</dbReference>
<feature type="domain" description="Autotransporter" evidence="12">
    <location>
        <begin position="630"/>
        <end position="918"/>
    </location>
</feature>
<proteinExistence type="inferred from homology"/>
<keyword evidence="4" id="KW-1134">Transmembrane beta strand</keyword>
<evidence type="ECO:0000256" key="11">
    <source>
        <dbReference type="SAM" id="SignalP"/>
    </source>
</evidence>
<reference evidence="13" key="1">
    <citation type="submission" date="2015-05" db="EMBL/GenBank/DDBJ databases">
        <authorList>
            <person name="Rattei Thomas"/>
        </authorList>
    </citation>
    <scope>NUCLEOTIDE SEQUENCE</scope>
    <source>
        <strain evidence="13">DC9</strain>
    </source>
</reference>
<feature type="signal peptide" evidence="11">
    <location>
        <begin position="1"/>
        <end position="26"/>
    </location>
</feature>
<evidence type="ECO:0000256" key="5">
    <source>
        <dbReference type="ARBA" id="ARBA00022512"/>
    </source>
</evidence>
<dbReference type="InterPro" id="IPR003368">
    <property type="entry name" value="POMP_repeat"/>
</dbReference>
<evidence type="ECO:0000256" key="6">
    <source>
        <dbReference type="ARBA" id="ARBA00022525"/>
    </source>
</evidence>
<dbReference type="EMBL" id="LN847013">
    <property type="protein sequence ID" value="CRI42143.1"/>
    <property type="molecule type" value="Genomic_DNA"/>
</dbReference>
<dbReference type="NCBIfam" id="TIGR01376">
    <property type="entry name" value="POMP_repeat"/>
    <property type="match status" value="3"/>
</dbReference>
<evidence type="ECO:0000259" key="12">
    <source>
        <dbReference type="PROSITE" id="PS51208"/>
    </source>
</evidence>
<dbReference type="InterPro" id="IPR036709">
    <property type="entry name" value="Autotransporte_beta_dom_sf"/>
</dbReference>
<sequence length="918" mass="96811">MGSSFSLLLISSSLAFPLLMSVSADAADLTLGSRDSYNGDTSTTEFTPKAATSDASGTTYILDGDVSISQAGKQTSLTTSCFSNTAGNLTFLGNGFSLHFDNIISSTVAGVVVSNTAASGITKFSGFSTLRMLAAPRTTGKGAIKITDGLVFESIGNLDLNENASSENGGAINTKTLSLTGSTRFVAFLGNSSSQQGGAIYASGDSVISENAGILSFGNNSATTSGGAISAEGNLVISNNQNIFFDGCKATTNGGAIDCNKAGANPDPILTLSGNESLHFLNNTAGNSGGAIYTKKLVLSSGRGGVLFSNNKAANATPKGGAIAILDSGEISISADLGNIIFEGNTTSTTGSPASVTRNAIDLASNAKFLNLRATRGNKVIFYDPITSSGATDKLSLNKADAGSGNTYEGYIVFSGEKLSEEELKKPDNLKSTFTQAVELAAGALVLKDGVTVVANTITQVEGSKVVMDGGTTFEASAEGVTLNGLAINIDSLDGTNKAIIKATAASKDVALSGPIMLVDAQGNYYEHHNLSQQQVFPLIELSAQGTMTTTDIPDTPILNTTNHYGYQGNWNIVWVDDATAKTKNATLTWTKTGYKPNPERQGPLVPNSLWGSFVDVRSIQSLMDRSTSSLSSSTNLWVSGIADFLHEDQKGNQRSYRHSSAGYALGGGFFTASENFFNFAFCQLFGYDKDHLVAKNHTHVYAGAMSYRHLGESKTLAKIFSGNSDSLPFVFNARFAYGHTDNNMTTKYTGYSPVKGSWGNDAFGIECGGAIPVVASGRRSWVDTYTPFLNLEMIYAHQNDFKENGTEGRSFQSEDLFNLAVPVGIKFEKFSDKSTYDLSIAYVPDVIRNDPGCTTTLMVSGDSWSTCGTSLSRQALLVRAGNHHAFASNFEVFSQFEVELRGSSRSYAIDLGGRFGF</sequence>
<protein>
    <submittedName>
        <fullName evidence="13">Probable outer membrane protein pmp10</fullName>
    </submittedName>
</protein>
<evidence type="ECO:0000256" key="10">
    <source>
        <dbReference type="ARBA" id="ARBA00023237"/>
    </source>
</evidence>
<comment type="similarity">
    <text evidence="3">Belongs to the PMP outer membrane protein family.</text>
</comment>
<keyword evidence="9" id="KW-0472">Membrane</keyword>
<dbReference type="PROSITE" id="PS51208">
    <property type="entry name" value="AUTOTRANSPORTER"/>
    <property type="match status" value="1"/>
</dbReference>
<gene>
    <name evidence="13" type="primary">pmp10_2</name>
    <name evidence="13" type="ORF">BN1224_DC9_AE_00070</name>
</gene>
<organism evidence="13">
    <name type="scientific">Chlamydia pneumoniae</name>
    <name type="common">Chlamydophila pneumoniae</name>
    <dbReference type="NCBI Taxonomy" id="83558"/>
    <lineage>
        <taxon>Bacteria</taxon>
        <taxon>Pseudomonadati</taxon>
        <taxon>Chlamydiota</taxon>
        <taxon>Chlamydiia</taxon>
        <taxon>Chlamydiales</taxon>
        <taxon>Chlamydiaceae</taxon>
        <taxon>Chlamydia/Chlamydophila group</taxon>
        <taxon>Chlamydia</taxon>
    </lineage>
</organism>
<dbReference type="InterPro" id="IPR011050">
    <property type="entry name" value="Pectin_lyase_fold/virulence"/>
</dbReference>
<accession>A0A0F7WXG4</accession>
<evidence type="ECO:0000256" key="9">
    <source>
        <dbReference type="ARBA" id="ARBA00023136"/>
    </source>
</evidence>
<name>A0A0F7WXG4_CHLPN</name>
<dbReference type="GO" id="GO:0009279">
    <property type="term" value="C:cell outer membrane"/>
    <property type="evidence" value="ECO:0007669"/>
    <property type="project" value="UniProtKB-SubCell"/>
</dbReference>
<evidence type="ECO:0000256" key="4">
    <source>
        <dbReference type="ARBA" id="ARBA00022452"/>
    </source>
</evidence>
<evidence type="ECO:0000313" key="13">
    <source>
        <dbReference type="EMBL" id="CRI42143.1"/>
    </source>
</evidence>
<dbReference type="SMART" id="SM00869">
    <property type="entry name" value="Autotransporter"/>
    <property type="match status" value="1"/>
</dbReference>